<dbReference type="Pfam" id="PF12832">
    <property type="entry name" value="MFS_1_like"/>
    <property type="match status" value="1"/>
</dbReference>
<dbReference type="InterPro" id="IPR020846">
    <property type="entry name" value="MFS_dom"/>
</dbReference>
<sequence length="387" mass="41930">MAVTTAPRRWISTTYLFYYGILGVLVPYLGIFLDGRGFSSQQIGEIFALITLARILGPNLWAGLADSSGKGLSILRLGCALSLISFLGLYLVDGYWPITLCLGLMMMFWTAILPQLEVYTLNQVDSDPERYNRIRLWGSVGFIVLTITTGWVYDWLGSEAPVHVSVWVLSGLLVAALCLPAQPPSVSAAAGAEGGWRRALAIPFVVFIAATALLQMSFGPFYGFFSLYLRDLGYDGETTGYLLALGVVAEIVVFVFAGRLIAKGGIKACMAISVLLTALRWSMLAWYADIAVVLIISQLLHAFSFGLTHAASVAFIRHYFPRHFQSRGQALYVSLGFGAGGALGNYLAGVFWQQGSGATLAFTLAALAAGLSAVLIVCLPRRHWENE</sequence>
<feature type="transmembrane region" description="Helical" evidence="8">
    <location>
        <begin position="302"/>
        <end position="320"/>
    </location>
</feature>
<evidence type="ECO:0000313" key="11">
    <source>
        <dbReference type="Proteomes" id="UP001520878"/>
    </source>
</evidence>
<accession>A0ABS8G9E8</accession>
<dbReference type="Gene3D" id="1.20.1250.20">
    <property type="entry name" value="MFS general substrate transporter like domains"/>
    <property type="match status" value="2"/>
</dbReference>
<dbReference type="InterPro" id="IPR024989">
    <property type="entry name" value="MFS_assoc_dom"/>
</dbReference>
<evidence type="ECO:0000256" key="4">
    <source>
        <dbReference type="ARBA" id="ARBA00022519"/>
    </source>
</evidence>
<dbReference type="RefSeq" id="WP_229160367.1">
    <property type="nucleotide sequence ID" value="NZ_JAJEWP010000002.1"/>
</dbReference>
<feature type="transmembrane region" description="Helical" evidence="8">
    <location>
        <begin position="200"/>
        <end position="221"/>
    </location>
</feature>
<dbReference type="EMBL" id="JAJEWP010000002">
    <property type="protein sequence ID" value="MCC2616746.1"/>
    <property type="molecule type" value="Genomic_DNA"/>
</dbReference>
<dbReference type="PANTHER" id="PTHR23522">
    <property type="entry name" value="BLL5896 PROTEIN"/>
    <property type="match status" value="1"/>
</dbReference>
<keyword evidence="6 8" id="KW-1133">Transmembrane helix</keyword>
<evidence type="ECO:0000256" key="6">
    <source>
        <dbReference type="ARBA" id="ARBA00022989"/>
    </source>
</evidence>
<feature type="transmembrane region" description="Helical" evidence="8">
    <location>
        <begin position="97"/>
        <end position="116"/>
    </location>
</feature>
<keyword evidence="11" id="KW-1185">Reference proteome</keyword>
<feature type="transmembrane region" description="Helical" evidence="8">
    <location>
        <begin position="358"/>
        <end position="379"/>
    </location>
</feature>
<evidence type="ECO:0000256" key="3">
    <source>
        <dbReference type="ARBA" id="ARBA00022475"/>
    </source>
</evidence>
<feature type="transmembrane region" description="Helical" evidence="8">
    <location>
        <begin position="74"/>
        <end position="91"/>
    </location>
</feature>
<gene>
    <name evidence="10" type="ORF">LJ739_10880</name>
</gene>
<keyword evidence="4" id="KW-0997">Cell inner membrane</keyword>
<evidence type="ECO:0000256" key="2">
    <source>
        <dbReference type="ARBA" id="ARBA00022448"/>
    </source>
</evidence>
<proteinExistence type="predicted"/>
<protein>
    <submittedName>
        <fullName evidence="10">MFS transporter</fullName>
    </submittedName>
</protein>
<keyword evidence="3" id="KW-1003">Cell membrane</keyword>
<dbReference type="NCBIfam" id="NF037955">
    <property type="entry name" value="mfs"/>
    <property type="match status" value="1"/>
</dbReference>
<feature type="transmembrane region" description="Helical" evidence="8">
    <location>
        <begin position="332"/>
        <end position="352"/>
    </location>
</feature>
<feature type="transmembrane region" description="Helical" evidence="8">
    <location>
        <begin position="136"/>
        <end position="156"/>
    </location>
</feature>
<evidence type="ECO:0000259" key="9">
    <source>
        <dbReference type="PROSITE" id="PS50850"/>
    </source>
</evidence>
<comment type="subcellular location">
    <subcellularLocation>
        <location evidence="1">Cell inner membrane</location>
        <topology evidence="1">Multi-pass membrane protein</topology>
    </subcellularLocation>
</comment>
<comment type="caution">
    <text evidence="10">The sequence shown here is derived from an EMBL/GenBank/DDBJ whole genome shotgun (WGS) entry which is preliminary data.</text>
</comment>
<feature type="transmembrane region" description="Helical" evidence="8">
    <location>
        <begin position="12"/>
        <end position="31"/>
    </location>
</feature>
<feature type="transmembrane region" description="Helical" evidence="8">
    <location>
        <begin position="274"/>
        <end position="296"/>
    </location>
</feature>
<reference evidence="10 11" key="1">
    <citation type="submission" date="2021-10" db="EMBL/GenBank/DDBJ databases">
        <title>Draft genome of Aestuariibacter halophilus JC2043.</title>
        <authorList>
            <person name="Emsley S.A."/>
            <person name="Pfannmuller K.M."/>
            <person name="Ushijima B."/>
            <person name="Saw J.H."/>
            <person name="Videau P."/>
        </authorList>
    </citation>
    <scope>NUCLEOTIDE SEQUENCE [LARGE SCALE GENOMIC DNA]</scope>
    <source>
        <strain evidence="10 11">JC2043</strain>
    </source>
</reference>
<keyword evidence="7 8" id="KW-0472">Membrane</keyword>
<dbReference type="Proteomes" id="UP001520878">
    <property type="component" value="Unassembled WGS sequence"/>
</dbReference>
<organism evidence="10 11">
    <name type="scientific">Fluctibacter halophilus</name>
    <dbReference type="NCBI Taxonomy" id="226011"/>
    <lineage>
        <taxon>Bacteria</taxon>
        <taxon>Pseudomonadati</taxon>
        <taxon>Pseudomonadota</taxon>
        <taxon>Gammaproteobacteria</taxon>
        <taxon>Alteromonadales</taxon>
        <taxon>Alteromonadaceae</taxon>
        <taxon>Fluctibacter</taxon>
    </lineage>
</organism>
<dbReference type="SUPFAM" id="SSF103473">
    <property type="entry name" value="MFS general substrate transporter"/>
    <property type="match status" value="1"/>
</dbReference>
<dbReference type="InterPro" id="IPR036259">
    <property type="entry name" value="MFS_trans_sf"/>
</dbReference>
<evidence type="ECO:0000256" key="8">
    <source>
        <dbReference type="SAM" id="Phobius"/>
    </source>
</evidence>
<dbReference type="PIRSF" id="PIRSF004925">
    <property type="entry name" value="HcaT"/>
    <property type="match status" value="1"/>
</dbReference>
<feature type="transmembrane region" description="Helical" evidence="8">
    <location>
        <begin position="162"/>
        <end position="179"/>
    </location>
</feature>
<dbReference type="PROSITE" id="PS50850">
    <property type="entry name" value="MFS"/>
    <property type="match status" value="1"/>
</dbReference>
<feature type="domain" description="Major facilitator superfamily (MFS) profile" evidence="9">
    <location>
        <begin position="198"/>
        <end position="387"/>
    </location>
</feature>
<dbReference type="PANTHER" id="PTHR23522:SF10">
    <property type="entry name" value="3-PHENYLPROPIONIC ACID TRANSPORTER-RELATED"/>
    <property type="match status" value="1"/>
</dbReference>
<keyword evidence="2" id="KW-0813">Transport</keyword>
<name>A0ABS8G9E8_9ALTE</name>
<keyword evidence="5 8" id="KW-0812">Transmembrane</keyword>
<evidence type="ECO:0000256" key="5">
    <source>
        <dbReference type="ARBA" id="ARBA00022692"/>
    </source>
</evidence>
<evidence type="ECO:0000313" key="10">
    <source>
        <dbReference type="EMBL" id="MCC2616746.1"/>
    </source>
</evidence>
<feature type="transmembrane region" description="Helical" evidence="8">
    <location>
        <begin position="43"/>
        <end position="62"/>
    </location>
</feature>
<dbReference type="InterPro" id="IPR026032">
    <property type="entry name" value="HcaT-like"/>
</dbReference>
<feature type="transmembrane region" description="Helical" evidence="8">
    <location>
        <begin position="241"/>
        <end position="262"/>
    </location>
</feature>
<evidence type="ECO:0000256" key="1">
    <source>
        <dbReference type="ARBA" id="ARBA00004429"/>
    </source>
</evidence>
<evidence type="ECO:0000256" key="7">
    <source>
        <dbReference type="ARBA" id="ARBA00023136"/>
    </source>
</evidence>